<protein>
    <recommendedName>
        <fullName evidence="3">Heterokaryon incompatibility domain-containing protein</fullName>
    </recommendedName>
</protein>
<keyword evidence="2" id="KW-1185">Reference proteome</keyword>
<dbReference type="OrthoDB" id="674604at2759"/>
<reference evidence="1" key="1">
    <citation type="journal article" date="2020" name="Stud. Mycol.">
        <title>101 Dothideomycetes genomes: a test case for predicting lifestyles and emergence of pathogens.</title>
        <authorList>
            <person name="Haridas S."/>
            <person name="Albert R."/>
            <person name="Binder M."/>
            <person name="Bloem J."/>
            <person name="Labutti K."/>
            <person name="Salamov A."/>
            <person name="Andreopoulos B."/>
            <person name="Baker S."/>
            <person name="Barry K."/>
            <person name="Bills G."/>
            <person name="Bluhm B."/>
            <person name="Cannon C."/>
            <person name="Castanera R."/>
            <person name="Culley D."/>
            <person name="Daum C."/>
            <person name="Ezra D."/>
            <person name="Gonzalez J."/>
            <person name="Henrissat B."/>
            <person name="Kuo A."/>
            <person name="Liang C."/>
            <person name="Lipzen A."/>
            <person name="Lutzoni F."/>
            <person name="Magnuson J."/>
            <person name="Mondo S."/>
            <person name="Nolan M."/>
            <person name="Ohm R."/>
            <person name="Pangilinan J."/>
            <person name="Park H.-J."/>
            <person name="Ramirez L."/>
            <person name="Alfaro M."/>
            <person name="Sun H."/>
            <person name="Tritt A."/>
            <person name="Yoshinaga Y."/>
            <person name="Zwiers L.-H."/>
            <person name="Turgeon B."/>
            <person name="Goodwin S."/>
            <person name="Spatafora J."/>
            <person name="Crous P."/>
            <person name="Grigoriev I."/>
        </authorList>
    </citation>
    <scope>NUCLEOTIDE SEQUENCE</scope>
    <source>
        <strain evidence="1">CBS 122681</strain>
    </source>
</reference>
<gene>
    <name evidence="1" type="ORF">K491DRAFT_573374</name>
</gene>
<sequence>DEVTFIDLVTGHGNAKCGYRKIRFRRQQARQDDVQYFWVDTCCIDTCCIDKTNKAELSHAIRSMFCWYQNA</sequence>
<accession>A0A6A6T461</accession>
<proteinExistence type="predicted"/>
<feature type="non-terminal residue" evidence="1">
    <location>
        <position position="71"/>
    </location>
</feature>
<feature type="non-terminal residue" evidence="1">
    <location>
        <position position="1"/>
    </location>
</feature>
<organism evidence="1 2">
    <name type="scientific">Lophiostoma macrostomum CBS 122681</name>
    <dbReference type="NCBI Taxonomy" id="1314788"/>
    <lineage>
        <taxon>Eukaryota</taxon>
        <taxon>Fungi</taxon>
        <taxon>Dikarya</taxon>
        <taxon>Ascomycota</taxon>
        <taxon>Pezizomycotina</taxon>
        <taxon>Dothideomycetes</taxon>
        <taxon>Pleosporomycetidae</taxon>
        <taxon>Pleosporales</taxon>
        <taxon>Lophiostomataceae</taxon>
        <taxon>Lophiostoma</taxon>
    </lineage>
</organism>
<evidence type="ECO:0008006" key="3">
    <source>
        <dbReference type="Google" id="ProtNLM"/>
    </source>
</evidence>
<evidence type="ECO:0000313" key="1">
    <source>
        <dbReference type="EMBL" id="KAF2654859.1"/>
    </source>
</evidence>
<dbReference type="PANTHER" id="PTHR10622">
    <property type="entry name" value="HET DOMAIN-CONTAINING PROTEIN"/>
    <property type="match status" value="1"/>
</dbReference>
<dbReference type="Proteomes" id="UP000799324">
    <property type="component" value="Unassembled WGS sequence"/>
</dbReference>
<dbReference type="AlphaFoldDB" id="A0A6A6T461"/>
<evidence type="ECO:0000313" key="2">
    <source>
        <dbReference type="Proteomes" id="UP000799324"/>
    </source>
</evidence>
<dbReference type="PANTHER" id="PTHR10622:SF13">
    <property type="entry name" value="NACHT DOMAIN-CONTAINING PROTEIN"/>
    <property type="match status" value="1"/>
</dbReference>
<dbReference type="EMBL" id="MU004357">
    <property type="protein sequence ID" value="KAF2654859.1"/>
    <property type="molecule type" value="Genomic_DNA"/>
</dbReference>
<name>A0A6A6T461_9PLEO</name>